<evidence type="ECO:0000313" key="2">
    <source>
        <dbReference type="Proteomes" id="UP000664534"/>
    </source>
</evidence>
<proteinExistence type="predicted"/>
<organism evidence="1 2">
    <name type="scientific">Imshaugia aleurites</name>
    <dbReference type="NCBI Taxonomy" id="172621"/>
    <lineage>
        <taxon>Eukaryota</taxon>
        <taxon>Fungi</taxon>
        <taxon>Dikarya</taxon>
        <taxon>Ascomycota</taxon>
        <taxon>Pezizomycotina</taxon>
        <taxon>Lecanoromycetes</taxon>
        <taxon>OSLEUM clade</taxon>
        <taxon>Lecanoromycetidae</taxon>
        <taxon>Lecanorales</taxon>
        <taxon>Lecanorineae</taxon>
        <taxon>Parmeliaceae</taxon>
        <taxon>Imshaugia</taxon>
    </lineage>
</organism>
<comment type="caution">
    <text evidence="1">The sequence shown here is derived from an EMBL/GenBank/DDBJ whole genome shotgun (WGS) entry which is preliminary data.</text>
</comment>
<dbReference type="AlphaFoldDB" id="A0A8H3GBI0"/>
<accession>A0A8H3GBI0</accession>
<keyword evidence="2" id="KW-1185">Reference proteome</keyword>
<evidence type="ECO:0000313" key="1">
    <source>
        <dbReference type="EMBL" id="CAF9936688.1"/>
    </source>
</evidence>
<dbReference type="EMBL" id="CAJPDT010000093">
    <property type="protein sequence ID" value="CAF9936688.1"/>
    <property type="molecule type" value="Genomic_DNA"/>
</dbReference>
<dbReference type="Proteomes" id="UP000664534">
    <property type="component" value="Unassembled WGS sequence"/>
</dbReference>
<name>A0A8H3GBI0_9LECA</name>
<dbReference type="OrthoDB" id="10305916at2759"/>
<sequence>MQDCSHTLAALPLADPFYRYYLEPQLETTPPKFDWQGWTDERPKRFQRKVVQVPKFWSYGSCNLALLSHVEGVSKTALSLSRWADVYHAGYTLVQACLNLHSQGGAATVIGTDGYPALTMFLWQNRAAFDSTMNRYMSAPFPAGIDPREPAILKVFGPYNSSVDAFNGTLPEGIEFGRPMPLVKASVLDINFAPSPSTVIDTLLTDLEK</sequence>
<reference evidence="1" key="1">
    <citation type="submission" date="2021-03" db="EMBL/GenBank/DDBJ databases">
        <authorList>
            <person name="Tagirdzhanova G."/>
        </authorList>
    </citation>
    <scope>NUCLEOTIDE SEQUENCE</scope>
</reference>
<gene>
    <name evidence="1" type="ORF">IMSHALPRED_010862</name>
</gene>
<protein>
    <submittedName>
        <fullName evidence="1">Uncharacterized protein</fullName>
    </submittedName>
</protein>